<dbReference type="Proteomes" id="UP001227230">
    <property type="component" value="Chromosome 10"/>
</dbReference>
<evidence type="ECO:0000259" key="17">
    <source>
        <dbReference type="PROSITE" id="PS51393"/>
    </source>
</evidence>
<dbReference type="SMART" id="SM00308">
    <property type="entry name" value="LH2"/>
    <property type="match status" value="1"/>
</dbReference>
<keyword evidence="6" id="KW-0276">Fatty acid metabolism</keyword>
<accession>A0ABY9CME1</accession>
<dbReference type="Pfam" id="PF01477">
    <property type="entry name" value="PLAT"/>
    <property type="match status" value="1"/>
</dbReference>
<feature type="domain" description="PLAT" evidence="16">
    <location>
        <begin position="104"/>
        <end position="221"/>
    </location>
</feature>
<feature type="domain" description="Lipoxygenase" evidence="17">
    <location>
        <begin position="224"/>
        <end position="919"/>
    </location>
</feature>
<evidence type="ECO:0000256" key="2">
    <source>
        <dbReference type="ARBA" id="ARBA00009419"/>
    </source>
</evidence>
<evidence type="ECO:0000256" key="4">
    <source>
        <dbReference type="ARBA" id="ARBA00022723"/>
    </source>
</evidence>
<dbReference type="InterPro" id="IPR001246">
    <property type="entry name" value="LipOase_plant"/>
</dbReference>
<proteinExistence type="inferred from homology"/>
<dbReference type="InterPro" id="IPR013819">
    <property type="entry name" value="LipOase_C"/>
</dbReference>
<dbReference type="InterPro" id="IPR020833">
    <property type="entry name" value="LipOase_Fe_BS"/>
</dbReference>
<dbReference type="InterPro" id="IPR036226">
    <property type="entry name" value="LipOase_C_sf"/>
</dbReference>
<gene>
    <name evidence="18" type="ORF">VitviT2T_015087</name>
</gene>
<evidence type="ECO:0000256" key="9">
    <source>
        <dbReference type="ARBA" id="ARBA00023004"/>
    </source>
</evidence>
<evidence type="ECO:0000259" key="16">
    <source>
        <dbReference type="PROSITE" id="PS50095"/>
    </source>
</evidence>
<evidence type="ECO:0000256" key="13">
    <source>
        <dbReference type="RuleBase" id="RU003974"/>
    </source>
</evidence>
<evidence type="ECO:0000256" key="15">
    <source>
        <dbReference type="SAM" id="MobiDB-lite"/>
    </source>
</evidence>
<evidence type="ECO:0000256" key="1">
    <source>
        <dbReference type="ARBA" id="ARBA00001962"/>
    </source>
</evidence>
<comment type="function">
    <text evidence="14">Plant lipoxygenase may be involved in a number of diverse aspects of plant physiology including growth and development, pest resistance, and senescence or responses to wounding.</text>
</comment>
<evidence type="ECO:0000256" key="10">
    <source>
        <dbReference type="ARBA" id="ARBA00023098"/>
    </source>
</evidence>
<keyword evidence="3 14" id="KW-0444">Lipid biosynthesis</keyword>
<dbReference type="PROSITE" id="PS50095">
    <property type="entry name" value="PLAT"/>
    <property type="match status" value="1"/>
</dbReference>
<dbReference type="Gene3D" id="1.20.245.10">
    <property type="entry name" value="Lipoxygenase-1, Domain 5"/>
    <property type="match status" value="1"/>
</dbReference>
<evidence type="ECO:0000256" key="8">
    <source>
        <dbReference type="ARBA" id="ARBA00023002"/>
    </source>
</evidence>
<evidence type="ECO:0000256" key="14">
    <source>
        <dbReference type="RuleBase" id="RU003975"/>
    </source>
</evidence>
<dbReference type="PRINTS" id="PR00087">
    <property type="entry name" value="LIPOXYGENASE"/>
</dbReference>
<keyword evidence="10" id="KW-0443">Lipid metabolism</keyword>
<feature type="region of interest" description="Disordered" evidence="15">
    <location>
        <begin position="277"/>
        <end position="308"/>
    </location>
</feature>
<dbReference type="PRINTS" id="PR00468">
    <property type="entry name" value="PLTLPOXGNASE"/>
</dbReference>
<keyword evidence="19" id="KW-1185">Reference proteome</keyword>
<evidence type="ECO:0000313" key="18">
    <source>
        <dbReference type="EMBL" id="WJZ96396.1"/>
    </source>
</evidence>
<evidence type="ECO:0000313" key="19">
    <source>
        <dbReference type="Proteomes" id="UP001227230"/>
    </source>
</evidence>
<evidence type="ECO:0000256" key="12">
    <source>
        <dbReference type="PROSITE-ProRule" id="PRU00152"/>
    </source>
</evidence>
<dbReference type="Pfam" id="PF00305">
    <property type="entry name" value="Lipoxygenase"/>
    <property type="match status" value="1"/>
</dbReference>
<dbReference type="SUPFAM" id="SSF48484">
    <property type="entry name" value="Lipoxigenase"/>
    <property type="match status" value="1"/>
</dbReference>
<dbReference type="InterPro" id="IPR020834">
    <property type="entry name" value="LipOase_CS"/>
</dbReference>
<keyword evidence="9 13" id="KW-0408">Iron</keyword>
<dbReference type="Gene3D" id="3.10.450.60">
    <property type="match status" value="1"/>
</dbReference>
<comment type="pathway">
    <text evidence="14">Lipid metabolism; oxylipin biosynthesis.</text>
</comment>
<keyword evidence="4 13" id="KW-0479">Metal-binding</keyword>
<dbReference type="EMBL" id="CP126657">
    <property type="protein sequence ID" value="WJZ96396.1"/>
    <property type="molecule type" value="Genomic_DNA"/>
</dbReference>
<dbReference type="PROSITE" id="PS00711">
    <property type="entry name" value="LIPOXYGENASE_1"/>
    <property type="match status" value="1"/>
</dbReference>
<evidence type="ECO:0000256" key="6">
    <source>
        <dbReference type="ARBA" id="ARBA00022832"/>
    </source>
</evidence>
<dbReference type="PANTHER" id="PTHR11771">
    <property type="entry name" value="LIPOXYGENASE"/>
    <property type="match status" value="1"/>
</dbReference>
<dbReference type="EC" id="1.13.11.-" evidence="14"/>
<comment type="similarity">
    <text evidence="2 13">Belongs to the lipoxygenase family.</text>
</comment>
<dbReference type="PROSITE" id="PS51393">
    <property type="entry name" value="LIPOXYGENASE_3"/>
    <property type="match status" value="1"/>
</dbReference>
<evidence type="ECO:0000256" key="3">
    <source>
        <dbReference type="ARBA" id="ARBA00022516"/>
    </source>
</evidence>
<dbReference type="PROSITE" id="PS00081">
    <property type="entry name" value="LIPOXYGENASE_2"/>
    <property type="match status" value="1"/>
</dbReference>
<reference evidence="18 19" key="1">
    <citation type="journal article" date="2023" name="Hortic Res">
        <title>The complete reference genome for grapevine (Vitis vinifera L.) genetics and breeding.</title>
        <authorList>
            <person name="Shi X."/>
            <person name="Cao S."/>
            <person name="Wang X."/>
            <person name="Huang S."/>
            <person name="Wang Y."/>
            <person name="Liu Z."/>
            <person name="Liu W."/>
            <person name="Leng X."/>
            <person name="Peng Y."/>
            <person name="Wang N."/>
            <person name="Wang Y."/>
            <person name="Ma Z."/>
            <person name="Xu X."/>
            <person name="Zhang F."/>
            <person name="Xue H."/>
            <person name="Zhong H."/>
            <person name="Wang Y."/>
            <person name="Zhang K."/>
            <person name="Velt A."/>
            <person name="Avia K."/>
            <person name="Holtgrawe D."/>
            <person name="Grimplet J."/>
            <person name="Matus J.T."/>
            <person name="Ware D."/>
            <person name="Wu X."/>
            <person name="Wang H."/>
            <person name="Liu C."/>
            <person name="Fang Y."/>
            <person name="Rustenholz C."/>
            <person name="Cheng Z."/>
            <person name="Xiao H."/>
            <person name="Zhou Y."/>
        </authorList>
    </citation>
    <scope>NUCLEOTIDE SEQUENCE [LARGE SCALE GENOMIC DNA]</scope>
    <source>
        <strain evidence="19">cv. Pinot noir / PN40024</strain>
        <tissue evidence="18">Leaf</tissue>
    </source>
</reference>
<dbReference type="SUPFAM" id="SSF49723">
    <property type="entry name" value="Lipase/lipooxygenase domain (PLAT/LH2 domain)"/>
    <property type="match status" value="1"/>
</dbReference>
<protein>
    <recommendedName>
        <fullName evidence="14">Lipoxygenase</fullName>
        <ecNumber evidence="14">1.13.11.-</ecNumber>
    </recommendedName>
</protein>
<evidence type="ECO:0000256" key="7">
    <source>
        <dbReference type="ARBA" id="ARBA00022964"/>
    </source>
</evidence>
<dbReference type="Gene3D" id="4.10.375.10">
    <property type="entry name" value="Lipoxygenase-1, Domain 2"/>
    <property type="match status" value="1"/>
</dbReference>
<organism evidence="18 19">
    <name type="scientific">Vitis vinifera</name>
    <name type="common">Grape</name>
    <dbReference type="NCBI Taxonomy" id="29760"/>
    <lineage>
        <taxon>Eukaryota</taxon>
        <taxon>Viridiplantae</taxon>
        <taxon>Streptophyta</taxon>
        <taxon>Embryophyta</taxon>
        <taxon>Tracheophyta</taxon>
        <taxon>Spermatophyta</taxon>
        <taxon>Magnoliopsida</taxon>
        <taxon>eudicotyledons</taxon>
        <taxon>Gunneridae</taxon>
        <taxon>Pentapetalae</taxon>
        <taxon>rosids</taxon>
        <taxon>Vitales</taxon>
        <taxon>Vitaceae</taxon>
        <taxon>Viteae</taxon>
        <taxon>Vitis</taxon>
    </lineage>
</organism>
<keyword evidence="11 14" id="KW-0275">Fatty acid biosynthesis</keyword>
<dbReference type="InterPro" id="IPR000907">
    <property type="entry name" value="LipOase"/>
</dbReference>
<comment type="caution">
    <text evidence="12">Lacks conserved residue(s) required for the propagation of feature annotation.</text>
</comment>
<keyword evidence="5 14" id="KW-0925">Oxylipin biosynthesis</keyword>
<name>A0ABY9CME1_VITVI</name>
<sequence>MAAEMVAGGAKIMGFSVLNLHSLNPSSKSFLQCHFRNQRSKLPLSPIWFSFGKKGRGMMHLRKRVRASVMALTEEPLIECGAEEQGVALKVVALVTVRKKHMERMKEMTLHWLDAFNSPTKGGVVLQLVSTQLDPKTLEPKLSNEAVLDWSKTLETTADRITYKVEFMVVNFGVPGAITVNNKYQEEFFLESITFEGLVHFACNSWVQPEKVNTKKRIFFVNKAYLPCQTPEGLKELREKELMELRGDGTGLRIPSDRIYDYDTYNDLGDPDKGVEYARPTLGGRQNPHPRRCRTGRPPTKNDVEAESREHAVTPIYVPRDEALGESKQEAFNVGKLKGVLRNMVPFLTATISTKDDVIKEYSGIDNLYKDRPLPKIKSQDEFLKKLSLQNILGKIREPIEEIFKFEPPKVISGYTLSSLRDDEFGRQAVAGINPLTIQRLEVFPPISKLDPSIYGPQESAIKEEHIIHHLDGMSVQQALNENKLFILDYHDIYLPFLNRINALDDRKAYGTRTLFFLTTVGTLKPIAIELSLPPTDPNCPLKQVLTPSVDATTSWLWQLGKAHVCSNDAGVHQLIHHWLRTHACIEPFIIAAHRQLSGMHPIFKLLKPHMRYTLKINALARESLINAGGNIESFFTPGKYCMEISCAAYRDWWRFDLEGLPADLIRRGVAVPDTTKVHGLRLLIEDYPYANDGLLIWSSIESLVQTYVNYYYSDAEMIESDTELQAWYNESRSVGHADLCHASWWPTLSTPNDLTSILTTIIWTVSGQHAAVNFGQYPYGGFIPARPPLMRQLVPKEHDPVYVDFIEDPQAYFLSSLPSLLQATKFMAVIEIISAHSPDEEYLGERKDLSTWSGDTEIIEAFYRFSVEIRRIEKEIEKRNADTSRRNRCGAGISPYKLLIPSSGPGVTSKGIPNSITV</sequence>
<evidence type="ECO:0000256" key="5">
    <source>
        <dbReference type="ARBA" id="ARBA00022767"/>
    </source>
</evidence>
<keyword evidence="7 13" id="KW-0223">Dioxygenase</keyword>
<dbReference type="InterPro" id="IPR027433">
    <property type="entry name" value="Lipoxygenase_dom_3"/>
</dbReference>
<keyword evidence="8 13" id="KW-0560">Oxidoreductase</keyword>
<dbReference type="Gene3D" id="4.10.372.10">
    <property type="entry name" value="Lipoxygenase-1, Domain 3"/>
    <property type="match status" value="1"/>
</dbReference>
<dbReference type="Gene3D" id="2.60.60.20">
    <property type="entry name" value="PLAT/LH2 domain"/>
    <property type="match status" value="1"/>
</dbReference>
<comment type="cofactor">
    <cofactor evidence="1 13">
        <name>Fe cation</name>
        <dbReference type="ChEBI" id="CHEBI:24875"/>
    </cofactor>
</comment>
<evidence type="ECO:0000256" key="11">
    <source>
        <dbReference type="ARBA" id="ARBA00023160"/>
    </source>
</evidence>
<dbReference type="InterPro" id="IPR036392">
    <property type="entry name" value="PLAT/LH2_dom_sf"/>
</dbReference>
<dbReference type="InterPro" id="IPR001024">
    <property type="entry name" value="PLAT/LH2_dom"/>
</dbReference>